<dbReference type="GO" id="GO:0003964">
    <property type="term" value="F:RNA-directed DNA polymerase activity"/>
    <property type="evidence" value="ECO:0007669"/>
    <property type="project" value="UniProtKB-KW"/>
</dbReference>
<proteinExistence type="predicted"/>
<dbReference type="InterPro" id="IPR043502">
    <property type="entry name" value="DNA/RNA_pol_sf"/>
</dbReference>
<keyword evidence="2" id="KW-0548">Nucleotidyltransferase</keyword>
<evidence type="ECO:0000313" key="9">
    <source>
        <dbReference type="Proteomes" id="UP000325315"/>
    </source>
</evidence>
<comment type="caution">
    <text evidence="8">The sequence shown here is derived from an EMBL/GenBank/DDBJ whole genome shotgun (WGS) entry which is preliminary data.</text>
</comment>
<keyword evidence="4" id="KW-0255">Endonuclease</keyword>
<dbReference type="Pfam" id="PF17917">
    <property type="entry name" value="RT_RNaseH"/>
    <property type="match status" value="1"/>
</dbReference>
<dbReference type="EMBL" id="SMMG02000007">
    <property type="protein sequence ID" value="KAA3466765.1"/>
    <property type="molecule type" value="Genomic_DNA"/>
</dbReference>
<protein>
    <submittedName>
        <fullName evidence="8">Ty3-gypsy retrotransposon protein</fullName>
    </submittedName>
</protein>
<keyword evidence="9" id="KW-1185">Reference proteome</keyword>
<evidence type="ECO:0000256" key="1">
    <source>
        <dbReference type="ARBA" id="ARBA00022679"/>
    </source>
</evidence>
<evidence type="ECO:0000313" key="8">
    <source>
        <dbReference type="EMBL" id="KAA3466765.1"/>
    </source>
</evidence>
<dbReference type="OrthoDB" id="1738613at2759"/>
<reference evidence="9" key="1">
    <citation type="journal article" date="2019" name="Plant Biotechnol. J.">
        <title>Genome sequencing of the Australian wild diploid species Gossypium australe highlights disease resistance and delayed gland morphogenesis.</title>
        <authorList>
            <person name="Cai Y."/>
            <person name="Cai X."/>
            <person name="Wang Q."/>
            <person name="Wang P."/>
            <person name="Zhang Y."/>
            <person name="Cai C."/>
            <person name="Xu Y."/>
            <person name="Wang K."/>
            <person name="Zhou Z."/>
            <person name="Wang C."/>
            <person name="Geng S."/>
            <person name="Li B."/>
            <person name="Dong Q."/>
            <person name="Hou Y."/>
            <person name="Wang H."/>
            <person name="Ai P."/>
            <person name="Liu Z."/>
            <person name="Yi F."/>
            <person name="Sun M."/>
            <person name="An G."/>
            <person name="Cheng J."/>
            <person name="Zhang Y."/>
            <person name="Shi Q."/>
            <person name="Xie Y."/>
            <person name="Shi X."/>
            <person name="Chang Y."/>
            <person name="Huang F."/>
            <person name="Chen Y."/>
            <person name="Hong S."/>
            <person name="Mi L."/>
            <person name="Sun Q."/>
            <person name="Zhang L."/>
            <person name="Zhou B."/>
            <person name="Peng R."/>
            <person name="Zhang X."/>
            <person name="Liu F."/>
        </authorList>
    </citation>
    <scope>NUCLEOTIDE SEQUENCE [LARGE SCALE GENOMIC DNA]</scope>
    <source>
        <strain evidence="9">cv. PA1801</strain>
    </source>
</reference>
<keyword evidence="5" id="KW-0378">Hydrolase</keyword>
<feature type="domain" description="Reverse transcriptase RNase H-like" evidence="7">
    <location>
        <begin position="109"/>
        <end position="151"/>
    </location>
</feature>
<dbReference type="SUPFAM" id="SSF56672">
    <property type="entry name" value="DNA/RNA polymerases"/>
    <property type="match status" value="1"/>
</dbReference>
<evidence type="ECO:0000259" key="7">
    <source>
        <dbReference type="Pfam" id="PF17917"/>
    </source>
</evidence>
<accession>A0A5B6VC54</accession>
<name>A0A5B6VC54_9ROSI</name>
<keyword evidence="6" id="KW-0695">RNA-directed DNA polymerase</keyword>
<evidence type="ECO:0000256" key="6">
    <source>
        <dbReference type="ARBA" id="ARBA00022918"/>
    </source>
</evidence>
<gene>
    <name evidence="8" type="ORF">EPI10_001833</name>
</gene>
<dbReference type="Proteomes" id="UP000325315">
    <property type="component" value="Unassembled WGS sequence"/>
</dbReference>
<keyword evidence="1" id="KW-0808">Transferase</keyword>
<dbReference type="AlphaFoldDB" id="A0A5B6VC54"/>
<dbReference type="GO" id="GO:0004519">
    <property type="term" value="F:endonuclease activity"/>
    <property type="evidence" value="ECO:0007669"/>
    <property type="project" value="UniProtKB-KW"/>
</dbReference>
<dbReference type="InterPro" id="IPR041373">
    <property type="entry name" value="RT_RNaseH"/>
</dbReference>
<organism evidence="8 9">
    <name type="scientific">Gossypium australe</name>
    <dbReference type="NCBI Taxonomy" id="47621"/>
    <lineage>
        <taxon>Eukaryota</taxon>
        <taxon>Viridiplantae</taxon>
        <taxon>Streptophyta</taxon>
        <taxon>Embryophyta</taxon>
        <taxon>Tracheophyta</taxon>
        <taxon>Spermatophyta</taxon>
        <taxon>Magnoliopsida</taxon>
        <taxon>eudicotyledons</taxon>
        <taxon>Gunneridae</taxon>
        <taxon>Pentapetalae</taxon>
        <taxon>rosids</taxon>
        <taxon>malvids</taxon>
        <taxon>Malvales</taxon>
        <taxon>Malvaceae</taxon>
        <taxon>Malvoideae</taxon>
        <taxon>Gossypium</taxon>
    </lineage>
</organism>
<evidence type="ECO:0000256" key="2">
    <source>
        <dbReference type="ARBA" id="ARBA00022695"/>
    </source>
</evidence>
<evidence type="ECO:0000256" key="3">
    <source>
        <dbReference type="ARBA" id="ARBA00022722"/>
    </source>
</evidence>
<sequence length="159" mass="18004">MREGICGLQRCLTNRVGLRASAGRQGDSLCFQTTEGSGITFWCIDELRKSMILICELRCKFCERRNCSQSSASMSFVLKKLYFGAKWVCVHLEKIEAIVKWRSPRSVTEGFVAYNDASHRGLGCLVIQEGKVVAYASMQLKVHERNYPTYNLDPTIHVT</sequence>
<dbReference type="GO" id="GO:0016787">
    <property type="term" value="F:hydrolase activity"/>
    <property type="evidence" value="ECO:0007669"/>
    <property type="project" value="UniProtKB-KW"/>
</dbReference>
<evidence type="ECO:0000256" key="4">
    <source>
        <dbReference type="ARBA" id="ARBA00022759"/>
    </source>
</evidence>
<evidence type="ECO:0000256" key="5">
    <source>
        <dbReference type="ARBA" id="ARBA00022801"/>
    </source>
</evidence>
<keyword evidence="3" id="KW-0540">Nuclease</keyword>